<protein>
    <submittedName>
        <fullName evidence="2">Protein SEY1 homolog</fullName>
    </submittedName>
</protein>
<proteinExistence type="predicted"/>
<dbReference type="Proteomes" id="UP000515125">
    <property type="component" value="Unplaced"/>
</dbReference>
<keyword evidence="1" id="KW-1185">Reference proteome</keyword>
<accession>A0A6P6RYS4</accession>
<name>A0A6P6RYS4_9EIME</name>
<dbReference type="AlphaFoldDB" id="A0A6P6RYS4"/>
<gene>
    <name evidence="2" type="primary">LOC34622896</name>
</gene>
<dbReference type="GeneID" id="34622896"/>
<dbReference type="RefSeq" id="XP_026192502.1">
    <property type="nucleotide sequence ID" value="XM_026336717.1"/>
</dbReference>
<organism evidence="1 2">
    <name type="scientific">Cyclospora cayetanensis</name>
    <dbReference type="NCBI Taxonomy" id="88456"/>
    <lineage>
        <taxon>Eukaryota</taxon>
        <taxon>Sar</taxon>
        <taxon>Alveolata</taxon>
        <taxon>Apicomplexa</taxon>
        <taxon>Conoidasida</taxon>
        <taxon>Coccidia</taxon>
        <taxon>Eucoccidiorida</taxon>
        <taxon>Eimeriorina</taxon>
        <taxon>Eimeriidae</taxon>
        <taxon>Cyclospora</taxon>
    </lineage>
</organism>
<evidence type="ECO:0000313" key="1">
    <source>
        <dbReference type="Proteomes" id="UP000515125"/>
    </source>
</evidence>
<sequence>MYAGRYKRSHTSRLLLGASLGPCMQHAPAAAGPAATAASSSGAGRKWKRREGADLSLIVVQEDVEASRVGAASWAAAYAGPSSQLPRCLCCCCGMPGRFRCTACFKKRSTNTSNSGGGRMGTAGGAATAQAATSSGGPTGKYLCSAECLSLHRAADCTPRHMLNWLG</sequence>
<evidence type="ECO:0000313" key="2">
    <source>
        <dbReference type="RefSeq" id="XP_026192502.1"/>
    </source>
</evidence>
<reference evidence="2" key="1">
    <citation type="submission" date="2025-08" db="UniProtKB">
        <authorList>
            <consortium name="RefSeq"/>
        </authorList>
    </citation>
    <scope>IDENTIFICATION</scope>
</reference>